<comment type="similarity">
    <text evidence="1">Belongs to the ComF/GntX family.</text>
</comment>
<evidence type="ECO:0008006" key="6">
    <source>
        <dbReference type="Google" id="ProtNLM"/>
    </source>
</evidence>
<evidence type="ECO:0000313" key="4">
    <source>
        <dbReference type="EMBL" id="AUR52971.1"/>
    </source>
</evidence>
<evidence type="ECO:0000259" key="2">
    <source>
        <dbReference type="Pfam" id="PF00156"/>
    </source>
</evidence>
<feature type="domain" description="Double zinc ribbon" evidence="3">
    <location>
        <begin position="20"/>
        <end position="71"/>
    </location>
</feature>
<keyword evidence="5" id="KW-1185">Reference proteome</keyword>
<dbReference type="InterPro" id="IPR000836">
    <property type="entry name" value="PRTase_dom"/>
</dbReference>
<dbReference type="CDD" id="cd06223">
    <property type="entry name" value="PRTases_typeI"/>
    <property type="match status" value="1"/>
</dbReference>
<dbReference type="InterPro" id="IPR044005">
    <property type="entry name" value="DZR_2"/>
</dbReference>
<dbReference type="OrthoDB" id="9793412at2"/>
<evidence type="ECO:0000313" key="5">
    <source>
        <dbReference type="Proteomes" id="UP000236655"/>
    </source>
</evidence>
<organism evidence="4 5">
    <name type="scientific">Aquella oligotrophica</name>
    <dbReference type="NCBI Taxonomy" id="2067065"/>
    <lineage>
        <taxon>Bacteria</taxon>
        <taxon>Pseudomonadati</taxon>
        <taxon>Pseudomonadota</taxon>
        <taxon>Betaproteobacteria</taxon>
        <taxon>Neisseriales</taxon>
        <taxon>Neisseriaceae</taxon>
        <taxon>Aquella</taxon>
    </lineage>
</organism>
<protein>
    <recommendedName>
        <fullName evidence="6">ComF family protein</fullName>
    </recommendedName>
</protein>
<evidence type="ECO:0000256" key="1">
    <source>
        <dbReference type="ARBA" id="ARBA00008007"/>
    </source>
</evidence>
<sequence length="239" mass="27806">MKLLTKGFYKLQQWIVKIILLEESCVLCGVAADQQICQDCYQSLPHMLNKPYCPRCMLYLPPKELHCKNCQENNFYFDRIISGFEYAFPLNRILHKLKYSNSLEYSHVLSQLFWNAISKRLHKLPDIIIPVPLHINKHKLRGFNHVNELIRELRHSNPDSKFLEIERIKETKAQATLNRQERINNLADAFAINADLNNLSVAIIDDVVTTGSTVNELAKLCKQKGARQVEIWCLMRAQD</sequence>
<dbReference type="EMBL" id="CP024847">
    <property type="protein sequence ID" value="AUR52971.1"/>
    <property type="molecule type" value="Genomic_DNA"/>
</dbReference>
<dbReference type="Pfam" id="PF00156">
    <property type="entry name" value="Pribosyltran"/>
    <property type="match status" value="1"/>
</dbReference>
<dbReference type="PANTHER" id="PTHR47505:SF1">
    <property type="entry name" value="DNA UTILIZATION PROTEIN YHGH"/>
    <property type="match status" value="1"/>
</dbReference>
<reference evidence="5" key="1">
    <citation type="submission" date="2017-11" db="EMBL/GenBank/DDBJ databases">
        <authorList>
            <person name="Chan K.G."/>
            <person name="Lee L.S."/>
        </authorList>
    </citation>
    <scope>NUCLEOTIDE SEQUENCE [LARGE SCALE GENOMIC DNA]</scope>
    <source>
        <strain evidence="5">DSM 100970</strain>
    </source>
</reference>
<dbReference type="KEGG" id="nba:CUN60_11935"/>
<dbReference type="InterPro" id="IPR051910">
    <property type="entry name" value="ComF/GntX_DNA_util-trans"/>
</dbReference>
<accession>A0A2I7N959</accession>
<name>A0A2I7N959_9NEIS</name>
<dbReference type="PANTHER" id="PTHR47505">
    <property type="entry name" value="DNA UTILIZATION PROTEIN YHGH"/>
    <property type="match status" value="1"/>
</dbReference>
<proteinExistence type="inferred from homology"/>
<dbReference type="Gene3D" id="3.40.50.2020">
    <property type="match status" value="1"/>
</dbReference>
<gene>
    <name evidence="4" type="ORF">CUN60_11935</name>
</gene>
<dbReference type="AlphaFoldDB" id="A0A2I7N959"/>
<dbReference type="RefSeq" id="WP_102952257.1">
    <property type="nucleotide sequence ID" value="NZ_CP024847.1"/>
</dbReference>
<dbReference type="SUPFAM" id="SSF53271">
    <property type="entry name" value="PRTase-like"/>
    <property type="match status" value="1"/>
</dbReference>
<dbReference type="InterPro" id="IPR029057">
    <property type="entry name" value="PRTase-like"/>
</dbReference>
<dbReference type="Proteomes" id="UP000236655">
    <property type="component" value="Chromosome"/>
</dbReference>
<feature type="domain" description="Phosphoribosyltransferase" evidence="2">
    <location>
        <begin position="142"/>
        <end position="236"/>
    </location>
</feature>
<dbReference type="Pfam" id="PF18912">
    <property type="entry name" value="DZR_2"/>
    <property type="match status" value="1"/>
</dbReference>
<evidence type="ECO:0000259" key="3">
    <source>
        <dbReference type="Pfam" id="PF18912"/>
    </source>
</evidence>